<evidence type="ECO:0000313" key="1">
    <source>
        <dbReference type="EMBL" id="CEG23635.1"/>
    </source>
</evidence>
<keyword evidence="2" id="KW-1185">Reference proteome</keyword>
<dbReference type="RefSeq" id="WP_199876620.1">
    <property type="nucleotide sequence ID" value="NZ_CCXS01000001.1"/>
</dbReference>
<evidence type="ECO:0000313" key="2">
    <source>
        <dbReference type="Proteomes" id="UP000043699"/>
    </source>
</evidence>
<dbReference type="STRING" id="1499687.BN1080_02639"/>
<dbReference type="Proteomes" id="UP000043699">
    <property type="component" value="Unassembled WGS sequence"/>
</dbReference>
<dbReference type="AlphaFoldDB" id="A0A098EPA1"/>
<reference evidence="1 2" key="1">
    <citation type="submission" date="2014-09" db="EMBL/GenBank/DDBJ databases">
        <authorList>
            <person name="Urmite Genomes Urmite Genomes"/>
        </authorList>
    </citation>
    <scope>NUCLEOTIDE SEQUENCE [LARGE SCALE GENOMIC DNA]</scope>
    <source>
        <strain evidence="1 2">ES2</strain>
    </source>
</reference>
<sequence length="52" mass="5424">MKSSKKFWTAIAVAGLISVLAVAPVFGETLPVNVNLDAEISPLSAPHILPPL</sequence>
<proteinExistence type="predicted"/>
<organism evidence="1 2">
    <name type="scientific">Planococcus massiliensis</name>
    <dbReference type="NCBI Taxonomy" id="1499687"/>
    <lineage>
        <taxon>Bacteria</taxon>
        <taxon>Bacillati</taxon>
        <taxon>Bacillota</taxon>
        <taxon>Bacilli</taxon>
        <taxon>Bacillales</taxon>
        <taxon>Caryophanaceae</taxon>
        <taxon>Planococcus</taxon>
    </lineage>
</organism>
<accession>A0A098EPA1</accession>
<protein>
    <submittedName>
        <fullName evidence="1">Uncharacterized protein</fullName>
    </submittedName>
</protein>
<dbReference type="EMBL" id="CCXS01000001">
    <property type="protein sequence ID" value="CEG23635.1"/>
    <property type="molecule type" value="Genomic_DNA"/>
</dbReference>
<gene>
    <name evidence="1" type="ORF">BN1080_02639</name>
</gene>
<name>A0A098EPA1_9BACL</name>